<dbReference type="InterPro" id="IPR011010">
    <property type="entry name" value="DNA_brk_join_enz"/>
</dbReference>
<comment type="caution">
    <text evidence="5">The sequence shown here is derived from an EMBL/GenBank/DDBJ whole genome shotgun (WGS) entry which is preliminary data.</text>
</comment>
<dbReference type="GO" id="GO:0003677">
    <property type="term" value="F:DNA binding"/>
    <property type="evidence" value="ECO:0007669"/>
    <property type="project" value="InterPro"/>
</dbReference>
<dbReference type="GO" id="GO:0006310">
    <property type="term" value="P:DNA recombination"/>
    <property type="evidence" value="ECO:0007669"/>
    <property type="project" value="UniProtKB-KW"/>
</dbReference>
<keyword evidence="2" id="KW-0229">DNA integration</keyword>
<evidence type="ECO:0000256" key="2">
    <source>
        <dbReference type="ARBA" id="ARBA00022908"/>
    </source>
</evidence>
<keyword evidence="3" id="KW-0233">DNA recombination</keyword>
<dbReference type="SUPFAM" id="SSF56349">
    <property type="entry name" value="DNA breaking-rejoining enzymes"/>
    <property type="match status" value="1"/>
</dbReference>
<dbReference type="EMBL" id="VSSQ01035538">
    <property type="protein sequence ID" value="MPM87779.1"/>
    <property type="molecule type" value="Genomic_DNA"/>
</dbReference>
<dbReference type="PANTHER" id="PTHR30349">
    <property type="entry name" value="PHAGE INTEGRASE-RELATED"/>
    <property type="match status" value="1"/>
</dbReference>
<protein>
    <submittedName>
        <fullName evidence="5">Tyrosine recombinase XerD</fullName>
    </submittedName>
</protein>
<dbReference type="InterPro" id="IPR013762">
    <property type="entry name" value="Integrase-like_cat_sf"/>
</dbReference>
<dbReference type="Pfam" id="PF00589">
    <property type="entry name" value="Phage_integrase"/>
    <property type="match status" value="1"/>
</dbReference>
<evidence type="ECO:0000259" key="4">
    <source>
        <dbReference type="PROSITE" id="PS51898"/>
    </source>
</evidence>
<dbReference type="InterPro" id="IPR002104">
    <property type="entry name" value="Integrase_catalytic"/>
</dbReference>
<evidence type="ECO:0000256" key="3">
    <source>
        <dbReference type="ARBA" id="ARBA00023172"/>
    </source>
</evidence>
<organism evidence="5">
    <name type="scientific">bioreactor metagenome</name>
    <dbReference type="NCBI Taxonomy" id="1076179"/>
    <lineage>
        <taxon>unclassified sequences</taxon>
        <taxon>metagenomes</taxon>
        <taxon>ecological metagenomes</taxon>
    </lineage>
</organism>
<gene>
    <name evidence="5" type="primary">xerD_86</name>
    <name evidence="5" type="ORF">SDC9_134879</name>
</gene>
<evidence type="ECO:0000256" key="1">
    <source>
        <dbReference type="ARBA" id="ARBA00004496"/>
    </source>
</evidence>
<comment type="subcellular location">
    <subcellularLocation>
        <location evidence="1">Cytoplasm</location>
    </subcellularLocation>
</comment>
<dbReference type="InterPro" id="IPR050090">
    <property type="entry name" value="Tyrosine_recombinase_XerCD"/>
</dbReference>
<feature type="domain" description="Tyr recombinase" evidence="4">
    <location>
        <begin position="1"/>
        <end position="107"/>
    </location>
</feature>
<dbReference type="AlphaFoldDB" id="A0A645DEU5"/>
<name>A0A645DEU5_9ZZZZ</name>
<reference evidence="5" key="1">
    <citation type="submission" date="2019-08" db="EMBL/GenBank/DDBJ databases">
        <authorList>
            <person name="Kucharzyk K."/>
            <person name="Murdoch R.W."/>
            <person name="Higgins S."/>
            <person name="Loffler F."/>
        </authorList>
    </citation>
    <scope>NUCLEOTIDE SEQUENCE</scope>
</reference>
<dbReference type="PROSITE" id="PS51898">
    <property type="entry name" value="TYR_RECOMBINASE"/>
    <property type="match status" value="1"/>
</dbReference>
<accession>A0A645DEU5</accession>
<dbReference type="PANTHER" id="PTHR30349:SF77">
    <property type="entry name" value="TYROSINE RECOMBINASE XERC"/>
    <property type="match status" value="1"/>
</dbReference>
<sequence>MVPVGRMAKEAVQVWQDTFSEPNNFIFPGENGDHLTVRTVGRIVERAAQRVGLFGVTPHMLRHSFATHMLEGGASIRVMQELLGHESLLTTQRYLTVTAEHLKQSYIDAFPRTRGDD</sequence>
<evidence type="ECO:0000313" key="5">
    <source>
        <dbReference type="EMBL" id="MPM87779.1"/>
    </source>
</evidence>
<dbReference type="GO" id="GO:0015074">
    <property type="term" value="P:DNA integration"/>
    <property type="evidence" value="ECO:0007669"/>
    <property type="project" value="UniProtKB-KW"/>
</dbReference>
<dbReference type="GO" id="GO:0005737">
    <property type="term" value="C:cytoplasm"/>
    <property type="evidence" value="ECO:0007669"/>
    <property type="project" value="UniProtKB-SubCell"/>
</dbReference>
<proteinExistence type="predicted"/>
<dbReference type="Gene3D" id="1.10.443.10">
    <property type="entry name" value="Intergrase catalytic core"/>
    <property type="match status" value="1"/>
</dbReference>